<accession>A0A2N5CX61</accession>
<dbReference type="OrthoDB" id="9815808at2"/>
<evidence type="ECO:0000256" key="3">
    <source>
        <dbReference type="SAM" id="SignalP"/>
    </source>
</evidence>
<dbReference type="NCBIfam" id="TIGR02775">
    <property type="entry name" value="TrbG_Ti"/>
    <property type="match status" value="1"/>
</dbReference>
<reference evidence="5 6" key="1">
    <citation type="submission" date="2017-12" db="EMBL/GenBank/DDBJ databases">
        <title>The genome sequence of Caulobacter flavus CGMCC1 15093.</title>
        <authorList>
            <person name="Gao J."/>
            <person name="Mao X."/>
            <person name="Sun J."/>
        </authorList>
    </citation>
    <scope>NUCLEOTIDE SEQUENCE [LARGE SCALE GENOMIC DNA]</scope>
    <source>
        <strain evidence="5 6">CGMCC1 15093</strain>
    </source>
</reference>
<dbReference type="EMBL" id="CP026100">
    <property type="protein sequence ID" value="AYV47543.1"/>
    <property type="molecule type" value="Genomic_DNA"/>
</dbReference>
<name>A0A2N5CX61_9CAUL</name>
<evidence type="ECO:0000313" key="5">
    <source>
        <dbReference type="EMBL" id="PLR18384.1"/>
    </source>
</evidence>
<comment type="similarity">
    <text evidence="1">Belongs to the TrbG/VirB9 family.</text>
</comment>
<evidence type="ECO:0000256" key="1">
    <source>
        <dbReference type="ARBA" id="ARBA00006135"/>
    </source>
</evidence>
<keyword evidence="7" id="KW-1185">Reference proteome</keyword>
<sequence length="266" mass="28721">MTRAQALLATIALVPNLGLAAEAGGLQVPAGAKRFAYADEAVYPVIATPGRITDIVLEPGEALVGAGPIAAGDTVRWIIGDTVSGQGATRRVHVMIKPTAIGLATNLIINTDRRTYHLELRASARTWLSQVAWTYPSAALPAPSIEPVNAASPASLAKAAPRRINLGYRIEGDHPRWRPVRVFDDGQSVYLEFGPGLSLSDLPPLYRIGPDGKTAELINYRVEDERLVTERLFDLAELRLGAKRRARAVRLIRLPAPQYVTQEAAP</sequence>
<evidence type="ECO:0000313" key="4">
    <source>
        <dbReference type="EMBL" id="AYV47543.1"/>
    </source>
</evidence>
<organism evidence="5 6">
    <name type="scientific">Caulobacter flavus</name>
    <dbReference type="NCBI Taxonomy" id="1679497"/>
    <lineage>
        <taxon>Bacteria</taxon>
        <taxon>Pseudomonadati</taxon>
        <taxon>Pseudomonadota</taxon>
        <taxon>Alphaproteobacteria</taxon>
        <taxon>Caulobacterales</taxon>
        <taxon>Caulobacteraceae</taxon>
        <taxon>Caulobacter</taxon>
    </lineage>
</organism>
<dbReference type="RefSeq" id="WP_101712193.1">
    <property type="nucleotide sequence ID" value="NZ_CP026100.1"/>
</dbReference>
<feature type="signal peptide" evidence="3">
    <location>
        <begin position="1"/>
        <end position="20"/>
    </location>
</feature>
<dbReference type="EMBL" id="PJRQ01000011">
    <property type="protein sequence ID" value="PLR18384.1"/>
    <property type="molecule type" value="Genomic_DNA"/>
</dbReference>
<dbReference type="Proteomes" id="UP000234483">
    <property type="component" value="Unassembled WGS sequence"/>
</dbReference>
<dbReference type="Gene3D" id="2.60.40.2500">
    <property type="match status" value="1"/>
</dbReference>
<feature type="chain" id="PRO_5044578054" evidence="3">
    <location>
        <begin position="21"/>
        <end position="266"/>
    </location>
</feature>
<dbReference type="InterPro" id="IPR010258">
    <property type="entry name" value="Conjugal_tfr_TrbG/VirB9/CagX"/>
</dbReference>
<evidence type="ECO:0000256" key="2">
    <source>
        <dbReference type="ARBA" id="ARBA00022729"/>
    </source>
</evidence>
<gene>
    <name evidence="5" type="primary">trbG</name>
    <name evidence="4" type="ORF">C1707_15465</name>
    <name evidence="5" type="ORF">CFHF_06465</name>
</gene>
<dbReference type="InterPro" id="IPR014142">
    <property type="entry name" value="TrbG_Ti"/>
</dbReference>
<keyword evidence="2 3" id="KW-0732">Signal</keyword>
<dbReference type="InterPro" id="IPR033645">
    <property type="entry name" value="VirB9/CagX/TrbG_C"/>
</dbReference>
<dbReference type="CDD" id="cd06911">
    <property type="entry name" value="VirB9_CagX_TrbG"/>
    <property type="match status" value="1"/>
</dbReference>
<protein>
    <submittedName>
        <fullName evidence="5">P-type conjugative transfer protein TrbG</fullName>
    </submittedName>
</protein>
<dbReference type="Proteomes" id="UP000281192">
    <property type="component" value="Chromosome"/>
</dbReference>
<dbReference type="KEGG" id="cfh:C1707_15465"/>
<evidence type="ECO:0000313" key="7">
    <source>
        <dbReference type="Proteomes" id="UP000281192"/>
    </source>
</evidence>
<evidence type="ECO:0000313" key="6">
    <source>
        <dbReference type="Proteomes" id="UP000234483"/>
    </source>
</evidence>
<dbReference type="AlphaFoldDB" id="A0A2N5CX61"/>
<reference evidence="4 7" key="2">
    <citation type="submission" date="2018-01" db="EMBL/GenBank/DDBJ databases">
        <title>Complete genome sequence of Caulobacter flavus RHGG3.</title>
        <authorList>
            <person name="Yang E."/>
        </authorList>
    </citation>
    <scope>NUCLEOTIDE SEQUENCE [LARGE SCALE GENOMIC DNA]</scope>
    <source>
        <strain evidence="4 7">RHGG3</strain>
    </source>
</reference>
<dbReference type="Pfam" id="PF03524">
    <property type="entry name" value="CagX"/>
    <property type="match status" value="1"/>
</dbReference>
<dbReference type="InterPro" id="IPR038161">
    <property type="entry name" value="VirB9/CagX/TrbG_C_sf"/>
</dbReference>
<proteinExistence type="inferred from homology"/>